<dbReference type="Pfam" id="PF00005">
    <property type="entry name" value="ABC_tran"/>
    <property type="match status" value="1"/>
</dbReference>
<dbReference type="Gene3D" id="3.40.50.300">
    <property type="entry name" value="P-loop containing nucleotide triphosphate hydrolases"/>
    <property type="match status" value="1"/>
</dbReference>
<dbReference type="InterPro" id="IPR017871">
    <property type="entry name" value="ABC_transporter-like_CS"/>
</dbReference>
<dbReference type="PANTHER" id="PTHR43423:SF1">
    <property type="entry name" value="ABC TRANSPORTER I FAMILY MEMBER 17"/>
    <property type="match status" value="1"/>
</dbReference>
<dbReference type="SMART" id="SM00382">
    <property type="entry name" value="AAA"/>
    <property type="match status" value="1"/>
</dbReference>
<dbReference type="RefSeq" id="WP_178933969.1">
    <property type="nucleotide sequence ID" value="NZ_JACBAZ010000008.1"/>
</dbReference>
<dbReference type="GO" id="GO:0005524">
    <property type="term" value="F:ATP binding"/>
    <property type="evidence" value="ECO:0007669"/>
    <property type="project" value="UniProtKB-KW"/>
</dbReference>
<feature type="domain" description="ABC transporter" evidence="5">
    <location>
        <begin position="13"/>
        <end position="245"/>
    </location>
</feature>
<keyword evidence="1" id="KW-0813">Transport</keyword>
<proteinExistence type="predicted"/>
<evidence type="ECO:0000256" key="1">
    <source>
        <dbReference type="ARBA" id="ARBA00022448"/>
    </source>
</evidence>
<dbReference type="InterPro" id="IPR003593">
    <property type="entry name" value="AAA+_ATPase"/>
</dbReference>
<keyword evidence="3" id="KW-0547">Nucleotide-binding</keyword>
<dbReference type="CDD" id="cd03260">
    <property type="entry name" value="ABC_PstB_phosphate_transporter"/>
    <property type="match status" value="1"/>
</dbReference>
<evidence type="ECO:0000256" key="4">
    <source>
        <dbReference type="ARBA" id="ARBA00022840"/>
    </source>
</evidence>
<reference evidence="6 7" key="1">
    <citation type="submission" date="2020-07" db="EMBL/GenBank/DDBJ databases">
        <title>Roseicoccus Jingziensis gen. nov., sp. nov., isolated from coastal seawater.</title>
        <authorList>
            <person name="Feng X."/>
        </authorList>
    </citation>
    <scope>NUCLEOTIDE SEQUENCE [LARGE SCALE GENOMIC DNA]</scope>
    <source>
        <strain evidence="6 7">N1E253</strain>
    </source>
</reference>
<evidence type="ECO:0000256" key="3">
    <source>
        <dbReference type="ARBA" id="ARBA00022741"/>
    </source>
</evidence>
<dbReference type="GO" id="GO:0035435">
    <property type="term" value="P:phosphate ion transmembrane transport"/>
    <property type="evidence" value="ECO:0007669"/>
    <property type="project" value="InterPro"/>
</dbReference>
<keyword evidence="2" id="KW-0592">Phosphate transport</keyword>
<evidence type="ECO:0000313" key="6">
    <source>
        <dbReference type="EMBL" id="NWK57136.1"/>
    </source>
</evidence>
<organism evidence="6 7">
    <name type="scientific">Oceaniferula marina</name>
    <dbReference type="NCBI Taxonomy" id="2748318"/>
    <lineage>
        <taxon>Bacteria</taxon>
        <taxon>Pseudomonadati</taxon>
        <taxon>Verrucomicrobiota</taxon>
        <taxon>Verrucomicrobiia</taxon>
        <taxon>Verrucomicrobiales</taxon>
        <taxon>Verrucomicrobiaceae</taxon>
        <taxon>Oceaniferula</taxon>
    </lineage>
</organism>
<dbReference type="PROSITE" id="PS50893">
    <property type="entry name" value="ABC_TRANSPORTER_2"/>
    <property type="match status" value="1"/>
</dbReference>
<dbReference type="Proteomes" id="UP000557872">
    <property type="component" value="Unassembled WGS sequence"/>
</dbReference>
<dbReference type="InterPro" id="IPR027417">
    <property type="entry name" value="P-loop_NTPase"/>
</dbReference>
<dbReference type="GO" id="GO:0016887">
    <property type="term" value="F:ATP hydrolysis activity"/>
    <property type="evidence" value="ECO:0007669"/>
    <property type="project" value="InterPro"/>
</dbReference>
<accession>A0A851GIF6</accession>
<dbReference type="PROSITE" id="PS00211">
    <property type="entry name" value="ABC_TRANSPORTER_1"/>
    <property type="match status" value="1"/>
</dbReference>
<dbReference type="AlphaFoldDB" id="A0A851GIF6"/>
<dbReference type="InterPro" id="IPR005670">
    <property type="entry name" value="PstB-like"/>
</dbReference>
<protein>
    <submittedName>
        <fullName evidence="6">Phosphate ABC transporter ATP-binding protein</fullName>
    </submittedName>
</protein>
<evidence type="ECO:0000256" key="2">
    <source>
        <dbReference type="ARBA" id="ARBA00022592"/>
    </source>
</evidence>
<evidence type="ECO:0000313" key="7">
    <source>
        <dbReference type="Proteomes" id="UP000557872"/>
    </source>
</evidence>
<gene>
    <name evidence="6" type="ORF">HW115_16055</name>
</gene>
<dbReference type="GO" id="GO:0016020">
    <property type="term" value="C:membrane"/>
    <property type="evidence" value="ECO:0007669"/>
    <property type="project" value="InterPro"/>
</dbReference>
<dbReference type="PANTHER" id="PTHR43423">
    <property type="entry name" value="ABC TRANSPORTER I FAMILY MEMBER 17"/>
    <property type="match status" value="1"/>
</dbReference>
<dbReference type="GO" id="GO:0005315">
    <property type="term" value="F:phosphate transmembrane transporter activity"/>
    <property type="evidence" value="ECO:0007669"/>
    <property type="project" value="InterPro"/>
</dbReference>
<comment type="caution">
    <text evidence="6">The sequence shown here is derived from an EMBL/GenBank/DDBJ whole genome shotgun (WGS) entry which is preliminary data.</text>
</comment>
<keyword evidence="4 6" id="KW-0067">ATP-binding</keyword>
<dbReference type="SUPFAM" id="SSF52540">
    <property type="entry name" value="P-loop containing nucleoside triphosphate hydrolases"/>
    <property type="match status" value="1"/>
</dbReference>
<name>A0A851GIF6_9BACT</name>
<sequence length="245" mass="27318">MTETLQQDSSYAARLENLKVDFSGTTVVDVPELNMEQGLIHVVSGPSGSGKTSLLRSFNRLNECFPHCRTSGRIHLTLGNQRIDIQSLPDTRLAALRQKVAMVFQSPNVLPGSIAHNLKLPLKVTRNLKGAEAESTIRKSLQQAKLWDDVRERINHPASSLSGGQQQRLCLARALALDPEILLLDEPTASLDPDVTGQIENLLLELRGRYTMILVSHSRRQTARLADTHYRCENAKIVEIQRLRS</sequence>
<dbReference type="EMBL" id="JACBAZ010000008">
    <property type="protein sequence ID" value="NWK57136.1"/>
    <property type="molecule type" value="Genomic_DNA"/>
</dbReference>
<dbReference type="InterPro" id="IPR003439">
    <property type="entry name" value="ABC_transporter-like_ATP-bd"/>
</dbReference>
<keyword evidence="7" id="KW-1185">Reference proteome</keyword>
<evidence type="ECO:0000259" key="5">
    <source>
        <dbReference type="PROSITE" id="PS50893"/>
    </source>
</evidence>